<evidence type="ECO:0000256" key="2">
    <source>
        <dbReference type="ARBA" id="ARBA00007452"/>
    </source>
</evidence>
<dbReference type="Pfam" id="PF11967">
    <property type="entry name" value="RecO_N"/>
    <property type="match status" value="1"/>
</dbReference>
<evidence type="ECO:0000256" key="1">
    <source>
        <dbReference type="ARBA" id="ARBA00003065"/>
    </source>
</evidence>
<name>A0ABX1GEW3_9GAMM</name>
<comment type="function">
    <text evidence="1 8">Involved in DNA repair and RecF pathway recombination.</text>
</comment>
<evidence type="ECO:0000259" key="9">
    <source>
        <dbReference type="Pfam" id="PF11967"/>
    </source>
</evidence>
<dbReference type="PANTHER" id="PTHR33991:SF1">
    <property type="entry name" value="DNA REPAIR PROTEIN RECO"/>
    <property type="match status" value="1"/>
</dbReference>
<dbReference type="InterPro" id="IPR022572">
    <property type="entry name" value="DNA_rep/recomb_RecO_N"/>
</dbReference>
<keyword evidence="4 8" id="KW-0227">DNA damage</keyword>
<reference evidence="10 11" key="1">
    <citation type="submission" date="2020-04" db="EMBL/GenBank/DDBJ databases">
        <authorList>
            <person name="Yoon J."/>
        </authorList>
    </citation>
    <scope>NUCLEOTIDE SEQUENCE [LARGE SCALE GENOMIC DNA]</scope>
    <source>
        <strain evidence="10 11">KMU-166</strain>
    </source>
</reference>
<evidence type="ECO:0000313" key="10">
    <source>
        <dbReference type="EMBL" id="NKI17093.1"/>
    </source>
</evidence>
<dbReference type="Proteomes" id="UP000765845">
    <property type="component" value="Unassembled WGS sequence"/>
</dbReference>
<dbReference type="SUPFAM" id="SSF50249">
    <property type="entry name" value="Nucleic acid-binding proteins"/>
    <property type="match status" value="1"/>
</dbReference>
<gene>
    <name evidence="8 10" type="primary">recO</name>
    <name evidence="10" type="ORF">HCU74_06615</name>
</gene>
<dbReference type="RefSeq" id="WP_168449621.1">
    <property type="nucleotide sequence ID" value="NZ_JAAWWK010000002.1"/>
</dbReference>
<organism evidence="10 11">
    <name type="scientific">Spongiibacter thalassae</name>
    <dbReference type="NCBI Taxonomy" id="2721624"/>
    <lineage>
        <taxon>Bacteria</taxon>
        <taxon>Pseudomonadati</taxon>
        <taxon>Pseudomonadota</taxon>
        <taxon>Gammaproteobacteria</taxon>
        <taxon>Cellvibrionales</taxon>
        <taxon>Spongiibacteraceae</taxon>
        <taxon>Spongiibacter</taxon>
    </lineage>
</organism>
<dbReference type="Pfam" id="PF02565">
    <property type="entry name" value="RecO_C"/>
    <property type="match status" value="1"/>
</dbReference>
<sequence length="230" mass="25945">MRVDAEPAYVLHLRPYRDTSAIVDVLTQHHGCVSVVARGLRGGGKNRQSWRAALQVGNLLYLSWQGRGELKTLTDAQAHSRFELRGSALYCTFYVNEIIERLLHRHDPQPGIFQLYGRCLLALSTDANYELALRRFEGGLLRELGYGIDYVDVDGGGLRDDANYQFLPRQGFVLTDAPDGLHGGVLRRLADNDYSGQGLLVAKRLHRRVLADLLGDRPLNSRKLFAQFRR</sequence>
<dbReference type="EMBL" id="JAAWWK010000002">
    <property type="protein sequence ID" value="NKI17093.1"/>
    <property type="molecule type" value="Genomic_DNA"/>
</dbReference>
<dbReference type="InterPro" id="IPR037278">
    <property type="entry name" value="ARFGAP/RecO"/>
</dbReference>
<keyword evidence="6 8" id="KW-0234">DNA repair</keyword>
<dbReference type="InterPro" id="IPR003717">
    <property type="entry name" value="RecO"/>
</dbReference>
<dbReference type="Gene3D" id="2.40.50.140">
    <property type="entry name" value="Nucleic acid-binding proteins"/>
    <property type="match status" value="1"/>
</dbReference>
<proteinExistence type="inferred from homology"/>
<evidence type="ECO:0000256" key="6">
    <source>
        <dbReference type="ARBA" id="ARBA00023204"/>
    </source>
</evidence>
<evidence type="ECO:0000313" key="11">
    <source>
        <dbReference type="Proteomes" id="UP000765845"/>
    </source>
</evidence>
<dbReference type="NCBIfam" id="TIGR00613">
    <property type="entry name" value="reco"/>
    <property type="match status" value="1"/>
</dbReference>
<feature type="domain" description="DNA replication/recombination mediator RecO N-terminal" evidence="9">
    <location>
        <begin position="6"/>
        <end position="79"/>
    </location>
</feature>
<evidence type="ECO:0000256" key="8">
    <source>
        <dbReference type="HAMAP-Rule" id="MF_00201"/>
    </source>
</evidence>
<dbReference type="HAMAP" id="MF_00201">
    <property type="entry name" value="RecO"/>
    <property type="match status" value="1"/>
</dbReference>
<evidence type="ECO:0000256" key="3">
    <source>
        <dbReference type="ARBA" id="ARBA00021310"/>
    </source>
</evidence>
<comment type="similarity">
    <text evidence="2 8">Belongs to the RecO family.</text>
</comment>
<protein>
    <recommendedName>
        <fullName evidence="3 8">DNA repair protein RecO</fullName>
    </recommendedName>
    <alternativeName>
        <fullName evidence="7 8">Recombination protein O</fullName>
    </alternativeName>
</protein>
<dbReference type="SUPFAM" id="SSF57863">
    <property type="entry name" value="ArfGap/RecO-like zinc finger"/>
    <property type="match status" value="1"/>
</dbReference>
<evidence type="ECO:0000256" key="7">
    <source>
        <dbReference type="ARBA" id="ARBA00033409"/>
    </source>
</evidence>
<dbReference type="Gene3D" id="1.20.1440.120">
    <property type="entry name" value="Recombination protein O, C-terminal domain"/>
    <property type="match status" value="1"/>
</dbReference>
<evidence type="ECO:0000256" key="5">
    <source>
        <dbReference type="ARBA" id="ARBA00023172"/>
    </source>
</evidence>
<keyword evidence="11" id="KW-1185">Reference proteome</keyword>
<dbReference type="InterPro" id="IPR042242">
    <property type="entry name" value="RecO_C"/>
</dbReference>
<evidence type="ECO:0000256" key="4">
    <source>
        <dbReference type="ARBA" id="ARBA00022763"/>
    </source>
</evidence>
<comment type="caution">
    <text evidence="10">The sequence shown here is derived from an EMBL/GenBank/DDBJ whole genome shotgun (WGS) entry which is preliminary data.</text>
</comment>
<accession>A0ABX1GEW3</accession>
<dbReference type="InterPro" id="IPR012340">
    <property type="entry name" value="NA-bd_OB-fold"/>
</dbReference>
<dbReference type="PANTHER" id="PTHR33991">
    <property type="entry name" value="DNA REPAIR PROTEIN RECO"/>
    <property type="match status" value="1"/>
</dbReference>
<keyword evidence="5 8" id="KW-0233">DNA recombination</keyword>